<feature type="compositionally biased region" description="Polar residues" evidence="1">
    <location>
        <begin position="1"/>
        <end position="32"/>
    </location>
</feature>
<comment type="caution">
    <text evidence="2">The sequence shown here is derived from an EMBL/GenBank/DDBJ whole genome shotgun (WGS) entry which is preliminary data.</text>
</comment>
<keyword evidence="3" id="KW-1185">Reference proteome</keyword>
<evidence type="ECO:0000313" key="2">
    <source>
        <dbReference type="EMBL" id="CAL1531067.1"/>
    </source>
</evidence>
<feature type="compositionally biased region" description="Polar residues" evidence="1">
    <location>
        <begin position="90"/>
        <end position="110"/>
    </location>
</feature>
<organism evidence="2 3">
    <name type="scientific">Lymnaea stagnalis</name>
    <name type="common">Great pond snail</name>
    <name type="synonym">Helix stagnalis</name>
    <dbReference type="NCBI Taxonomy" id="6523"/>
    <lineage>
        <taxon>Eukaryota</taxon>
        <taxon>Metazoa</taxon>
        <taxon>Spiralia</taxon>
        <taxon>Lophotrochozoa</taxon>
        <taxon>Mollusca</taxon>
        <taxon>Gastropoda</taxon>
        <taxon>Heterobranchia</taxon>
        <taxon>Euthyneura</taxon>
        <taxon>Panpulmonata</taxon>
        <taxon>Hygrophila</taxon>
        <taxon>Lymnaeoidea</taxon>
        <taxon>Lymnaeidae</taxon>
        <taxon>Lymnaea</taxon>
    </lineage>
</organism>
<gene>
    <name evidence="2" type="ORF">GSLYS_00005192001</name>
</gene>
<feature type="non-terminal residue" evidence="2">
    <location>
        <position position="156"/>
    </location>
</feature>
<evidence type="ECO:0000313" key="3">
    <source>
        <dbReference type="Proteomes" id="UP001497497"/>
    </source>
</evidence>
<sequence>MNSHLSPGRSHLSSSPTLYSQTFNQPNASSYQRLMDSPLTLKEISVPSSPSAYQTNAGHLQPQPLNGRSPGSFEMSRKSSNAHAIPSHPNYHQNTVPFSETMQLSSSVRTPPTPHHPSVQIRSNTLYNASEFALYGQSEQLSTAGRQSSPQMHSYP</sequence>
<proteinExistence type="predicted"/>
<name>A0AAV2HBB8_LYMST</name>
<feature type="region of interest" description="Disordered" evidence="1">
    <location>
        <begin position="1"/>
        <end position="119"/>
    </location>
</feature>
<evidence type="ECO:0000256" key="1">
    <source>
        <dbReference type="SAM" id="MobiDB-lite"/>
    </source>
</evidence>
<dbReference type="EMBL" id="CAXITT010000081">
    <property type="protein sequence ID" value="CAL1531067.1"/>
    <property type="molecule type" value="Genomic_DNA"/>
</dbReference>
<feature type="compositionally biased region" description="Polar residues" evidence="1">
    <location>
        <begin position="46"/>
        <end position="66"/>
    </location>
</feature>
<dbReference type="Proteomes" id="UP001497497">
    <property type="component" value="Unassembled WGS sequence"/>
</dbReference>
<reference evidence="2 3" key="1">
    <citation type="submission" date="2024-04" db="EMBL/GenBank/DDBJ databases">
        <authorList>
            <consortium name="Genoscope - CEA"/>
            <person name="William W."/>
        </authorList>
    </citation>
    <scope>NUCLEOTIDE SEQUENCE [LARGE SCALE GENOMIC DNA]</scope>
</reference>
<dbReference type="AlphaFoldDB" id="A0AAV2HBB8"/>
<protein>
    <submittedName>
        <fullName evidence="2">Uncharacterized protein</fullName>
    </submittedName>
</protein>
<accession>A0AAV2HBB8</accession>